<reference evidence="7 8" key="1">
    <citation type="submission" date="2021-09" db="EMBL/GenBank/DDBJ databases">
        <title>Genomic insights and catalytic innovation underlie evolution of tropane alkaloids biosynthesis.</title>
        <authorList>
            <person name="Wang Y.-J."/>
            <person name="Tian T."/>
            <person name="Huang J.-P."/>
            <person name="Huang S.-X."/>
        </authorList>
    </citation>
    <scope>NUCLEOTIDE SEQUENCE [LARGE SCALE GENOMIC DNA]</scope>
    <source>
        <strain evidence="7">KIB-2018</strain>
        <tissue evidence="7">Leaf</tissue>
    </source>
</reference>
<feature type="compositionally biased region" description="Basic and acidic residues" evidence="6">
    <location>
        <begin position="202"/>
        <end position="216"/>
    </location>
</feature>
<organism evidence="7 8">
    <name type="scientific">Erythroxylum novogranatense</name>
    <dbReference type="NCBI Taxonomy" id="1862640"/>
    <lineage>
        <taxon>Eukaryota</taxon>
        <taxon>Viridiplantae</taxon>
        <taxon>Streptophyta</taxon>
        <taxon>Embryophyta</taxon>
        <taxon>Tracheophyta</taxon>
        <taxon>Spermatophyta</taxon>
        <taxon>Magnoliopsida</taxon>
        <taxon>eudicotyledons</taxon>
        <taxon>Gunneridae</taxon>
        <taxon>Pentapetalae</taxon>
        <taxon>rosids</taxon>
        <taxon>fabids</taxon>
        <taxon>Malpighiales</taxon>
        <taxon>Erythroxylaceae</taxon>
        <taxon>Erythroxylum</taxon>
    </lineage>
</organism>
<evidence type="ECO:0000313" key="8">
    <source>
        <dbReference type="Proteomes" id="UP001159364"/>
    </source>
</evidence>
<proteinExistence type="inferred from homology"/>
<dbReference type="Pfam" id="PF01704">
    <property type="entry name" value="UDPGP"/>
    <property type="match status" value="1"/>
</dbReference>
<feature type="region of interest" description="Disordered" evidence="6">
    <location>
        <begin position="176"/>
        <end position="216"/>
    </location>
</feature>
<comment type="catalytic activity">
    <reaction evidence="5">
        <text>alpha-D-glucose 1-phosphate + UTP + H(+) = UDP-alpha-D-glucose + diphosphate</text>
        <dbReference type="Rhea" id="RHEA:19889"/>
        <dbReference type="ChEBI" id="CHEBI:15378"/>
        <dbReference type="ChEBI" id="CHEBI:33019"/>
        <dbReference type="ChEBI" id="CHEBI:46398"/>
        <dbReference type="ChEBI" id="CHEBI:58601"/>
        <dbReference type="ChEBI" id="CHEBI:58885"/>
        <dbReference type="EC" id="2.7.7.9"/>
    </reaction>
</comment>
<dbReference type="Gene3D" id="3.90.550.10">
    <property type="entry name" value="Spore Coat Polysaccharide Biosynthesis Protein SpsA, Chain A"/>
    <property type="match status" value="1"/>
</dbReference>
<dbReference type="InterPro" id="IPR029044">
    <property type="entry name" value="Nucleotide-diphossugar_trans"/>
</dbReference>
<evidence type="ECO:0000256" key="4">
    <source>
        <dbReference type="ARBA" id="ARBA00022695"/>
    </source>
</evidence>
<keyword evidence="4" id="KW-0548">Nucleotidyltransferase</keyword>
<dbReference type="InterPro" id="IPR016267">
    <property type="entry name" value="UDPGP_trans"/>
</dbReference>
<evidence type="ECO:0000256" key="1">
    <source>
        <dbReference type="ARBA" id="ARBA00010401"/>
    </source>
</evidence>
<evidence type="ECO:0000256" key="2">
    <source>
        <dbReference type="ARBA" id="ARBA00012415"/>
    </source>
</evidence>
<dbReference type="SUPFAM" id="SSF53448">
    <property type="entry name" value="Nucleotide-diphospho-sugar transferases"/>
    <property type="match status" value="1"/>
</dbReference>
<protein>
    <recommendedName>
        <fullName evidence="2">UTP--glucose-1-phosphate uridylyltransferase</fullName>
        <ecNumber evidence="2">2.7.7.9</ecNumber>
    </recommendedName>
</protein>
<dbReference type="EMBL" id="JAIWQS010000009">
    <property type="protein sequence ID" value="KAJ8755618.1"/>
    <property type="molecule type" value="Genomic_DNA"/>
</dbReference>
<keyword evidence="3" id="KW-0808">Transferase</keyword>
<evidence type="ECO:0000256" key="5">
    <source>
        <dbReference type="ARBA" id="ARBA00048128"/>
    </source>
</evidence>
<dbReference type="EC" id="2.7.7.9" evidence="2"/>
<comment type="caution">
    <text evidence="7">The sequence shown here is derived from an EMBL/GenBank/DDBJ whole genome shotgun (WGS) entry which is preliminary data.</text>
</comment>
<dbReference type="InterPro" id="IPR002618">
    <property type="entry name" value="UDPGP_fam"/>
</dbReference>
<name>A0AAV8SU88_9ROSI</name>
<dbReference type="GO" id="GO:0006011">
    <property type="term" value="P:UDP-alpha-D-glucose metabolic process"/>
    <property type="evidence" value="ECO:0007669"/>
    <property type="project" value="InterPro"/>
</dbReference>
<dbReference type="GO" id="GO:0003983">
    <property type="term" value="F:UTP:glucose-1-phosphate uridylyltransferase activity"/>
    <property type="evidence" value="ECO:0007669"/>
    <property type="project" value="UniProtKB-EC"/>
</dbReference>
<dbReference type="Proteomes" id="UP001159364">
    <property type="component" value="Linkage Group LG09"/>
</dbReference>
<sequence length="216" mass="24369">MLLCTDPAEIKKLLDKLVVLKLNGGLGTTMGCTGPKSVIGVRNGLTFLDLIVIQIENLNSKYGCKVPLLLMNSFNTHEDTLKIVEKYSKSNIEIHSFNQSQYPRIVVDDFLPLPSKGQTGKDGWNLFSMNNRITIKEIKSHPWFMKNLPRELTEVSQATYYTPQSAEEMMKMVEEGKVPSPSVGELETLTGDEKKTRKKMSMKRESRPGEFHVGDM</sequence>
<gene>
    <name evidence="7" type="ORF">K2173_022213</name>
</gene>
<dbReference type="PANTHER" id="PTHR43511">
    <property type="match status" value="1"/>
</dbReference>
<keyword evidence="8" id="KW-1185">Reference proteome</keyword>
<evidence type="ECO:0000256" key="3">
    <source>
        <dbReference type="ARBA" id="ARBA00022679"/>
    </source>
</evidence>
<dbReference type="AlphaFoldDB" id="A0AAV8SU88"/>
<evidence type="ECO:0000256" key="6">
    <source>
        <dbReference type="SAM" id="MobiDB-lite"/>
    </source>
</evidence>
<comment type="similarity">
    <text evidence="1">Belongs to the UDPGP type 1 family.</text>
</comment>
<evidence type="ECO:0000313" key="7">
    <source>
        <dbReference type="EMBL" id="KAJ8755618.1"/>
    </source>
</evidence>
<accession>A0AAV8SU88</accession>